<proteinExistence type="predicted"/>
<reference evidence="1" key="2">
    <citation type="submission" date="2020-06" db="EMBL/GenBank/DDBJ databases">
        <title>Helianthus annuus Genome sequencing and assembly Release 2.</title>
        <authorList>
            <person name="Gouzy J."/>
            <person name="Langlade N."/>
            <person name="Munos S."/>
        </authorList>
    </citation>
    <scope>NUCLEOTIDE SEQUENCE</scope>
    <source>
        <tissue evidence="1">Leaves</tissue>
    </source>
</reference>
<dbReference type="Gramene" id="mRNA:HanXRQr2_Chr13g0604061">
    <property type="protein sequence ID" value="mRNA:HanXRQr2_Chr13g0604061"/>
    <property type="gene ID" value="HanXRQr2_Chr13g0604061"/>
</dbReference>
<sequence>MERTKALYLPLIDLMKLLIENKPKTNKAEQIIGRSKLQPEQITGSPPNTKTNCNHDTRSQKLYDLHGAHALFN</sequence>
<comment type="caution">
    <text evidence="1">The sequence shown here is derived from an EMBL/GenBank/DDBJ whole genome shotgun (WGS) entry which is preliminary data.</text>
</comment>
<dbReference type="EMBL" id="MNCJ02000328">
    <property type="protein sequence ID" value="KAF5774734.1"/>
    <property type="molecule type" value="Genomic_DNA"/>
</dbReference>
<dbReference type="Proteomes" id="UP000215914">
    <property type="component" value="Unassembled WGS sequence"/>
</dbReference>
<gene>
    <name evidence="1" type="ORF">HanXRQr2_Chr13g0604061</name>
</gene>
<name>A0A9K3EKG6_HELAN</name>
<evidence type="ECO:0000313" key="1">
    <source>
        <dbReference type="EMBL" id="KAF5774734.1"/>
    </source>
</evidence>
<keyword evidence="2" id="KW-1185">Reference proteome</keyword>
<protein>
    <submittedName>
        <fullName evidence="1">Uncharacterized protein</fullName>
    </submittedName>
</protein>
<dbReference type="AlphaFoldDB" id="A0A9K3EKG6"/>
<organism evidence="1 2">
    <name type="scientific">Helianthus annuus</name>
    <name type="common">Common sunflower</name>
    <dbReference type="NCBI Taxonomy" id="4232"/>
    <lineage>
        <taxon>Eukaryota</taxon>
        <taxon>Viridiplantae</taxon>
        <taxon>Streptophyta</taxon>
        <taxon>Embryophyta</taxon>
        <taxon>Tracheophyta</taxon>
        <taxon>Spermatophyta</taxon>
        <taxon>Magnoliopsida</taxon>
        <taxon>eudicotyledons</taxon>
        <taxon>Gunneridae</taxon>
        <taxon>Pentapetalae</taxon>
        <taxon>asterids</taxon>
        <taxon>campanulids</taxon>
        <taxon>Asterales</taxon>
        <taxon>Asteraceae</taxon>
        <taxon>Asteroideae</taxon>
        <taxon>Heliantheae alliance</taxon>
        <taxon>Heliantheae</taxon>
        <taxon>Helianthus</taxon>
    </lineage>
</organism>
<accession>A0A9K3EKG6</accession>
<reference evidence="1" key="1">
    <citation type="journal article" date="2017" name="Nature">
        <title>The sunflower genome provides insights into oil metabolism, flowering and Asterid evolution.</title>
        <authorList>
            <person name="Badouin H."/>
            <person name="Gouzy J."/>
            <person name="Grassa C.J."/>
            <person name="Murat F."/>
            <person name="Staton S.E."/>
            <person name="Cottret L."/>
            <person name="Lelandais-Briere C."/>
            <person name="Owens G.L."/>
            <person name="Carrere S."/>
            <person name="Mayjonade B."/>
            <person name="Legrand L."/>
            <person name="Gill N."/>
            <person name="Kane N.C."/>
            <person name="Bowers J.E."/>
            <person name="Hubner S."/>
            <person name="Bellec A."/>
            <person name="Berard A."/>
            <person name="Berges H."/>
            <person name="Blanchet N."/>
            <person name="Boniface M.C."/>
            <person name="Brunel D."/>
            <person name="Catrice O."/>
            <person name="Chaidir N."/>
            <person name="Claudel C."/>
            <person name="Donnadieu C."/>
            <person name="Faraut T."/>
            <person name="Fievet G."/>
            <person name="Helmstetter N."/>
            <person name="King M."/>
            <person name="Knapp S.J."/>
            <person name="Lai Z."/>
            <person name="Le Paslier M.C."/>
            <person name="Lippi Y."/>
            <person name="Lorenzon L."/>
            <person name="Mandel J.R."/>
            <person name="Marage G."/>
            <person name="Marchand G."/>
            <person name="Marquand E."/>
            <person name="Bret-Mestries E."/>
            <person name="Morien E."/>
            <person name="Nambeesan S."/>
            <person name="Nguyen T."/>
            <person name="Pegot-Espagnet P."/>
            <person name="Pouilly N."/>
            <person name="Raftis F."/>
            <person name="Sallet E."/>
            <person name="Schiex T."/>
            <person name="Thomas J."/>
            <person name="Vandecasteele C."/>
            <person name="Vares D."/>
            <person name="Vear F."/>
            <person name="Vautrin S."/>
            <person name="Crespi M."/>
            <person name="Mangin B."/>
            <person name="Burke J.M."/>
            <person name="Salse J."/>
            <person name="Munos S."/>
            <person name="Vincourt P."/>
            <person name="Rieseberg L.H."/>
            <person name="Langlade N.B."/>
        </authorList>
    </citation>
    <scope>NUCLEOTIDE SEQUENCE</scope>
    <source>
        <tissue evidence="1">Leaves</tissue>
    </source>
</reference>
<evidence type="ECO:0000313" key="2">
    <source>
        <dbReference type="Proteomes" id="UP000215914"/>
    </source>
</evidence>